<protein>
    <submittedName>
        <fullName evidence="2">Uncharacterized protein</fullName>
    </submittedName>
</protein>
<comment type="caution">
    <text evidence="2">The sequence shown here is derived from an EMBL/GenBank/DDBJ whole genome shotgun (WGS) entry which is preliminary data.</text>
</comment>
<keyword evidence="1" id="KW-0472">Membrane</keyword>
<dbReference type="Proteomes" id="UP000526233">
    <property type="component" value="Unassembled WGS sequence"/>
</dbReference>
<reference evidence="2 3" key="1">
    <citation type="submission" date="2018-11" db="EMBL/GenBank/DDBJ databases">
        <title>Genome sequencing and analysis.</title>
        <authorList>
            <person name="Huang Y.-T."/>
        </authorList>
    </citation>
    <scope>NUCLEOTIDE SEQUENCE [LARGE SCALE GENOMIC DNA]</scope>
    <source>
        <strain evidence="2 3">SHIN</strain>
    </source>
</reference>
<evidence type="ECO:0000313" key="3">
    <source>
        <dbReference type="Proteomes" id="UP000526233"/>
    </source>
</evidence>
<keyword evidence="1" id="KW-1133">Transmembrane helix</keyword>
<dbReference type="EMBL" id="PKQI01000002">
    <property type="protein sequence ID" value="NNV21471.1"/>
    <property type="molecule type" value="Genomic_DNA"/>
</dbReference>
<feature type="transmembrane region" description="Helical" evidence="1">
    <location>
        <begin position="151"/>
        <end position="168"/>
    </location>
</feature>
<keyword evidence="1" id="KW-0812">Transmembrane</keyword>
<feature type="transmembrane region" description="Helical" evidence="1">
    <location>
        <begin position="69"/>
        <end position="86"/>
    </location>
</feature>
<sequence>MRPMQTGTITKVLGIFAIAAAAIACFSLVGLGLMYGMYGVIFIDGVASVFLLIVCSAIFWFSKVDWRKPEAAAIMISFMSFTAMFFDSRGNPIYNQPLVWLFGSPGSHLQIKEIVSHGGGSTGVNYEFQIVNLYGAIERTISGWFVMPFRFVEYLIVLSIVSTIITVIRNRSGSNWLPDNARP</sequence>
<gene>
    <name evidence="2" type="ORF">EHE22_13650</name>
</gene>
<feature type="transmembrane region" description="Helical" evidence="1">
    <location>
        <begin position="12"/>
        <end position="35"/>
    </location>
</feature>
<dbReference type="PROSITE" id="PS51257">
    <property type="entry name" value="PROKAR_LIPOPROTEIN"/>
    <property type="match status" value="1"/>
</dbReference>
<organism evidence="2 3">
    <name type="scientific">Brucella pseudogrignonensis</name>
    <dbReference type="NCBI Taxonomy" id="419475"/>
    <lineage>
        <taxon>Bacteria</taxon>
        <taxon>Pseudomonadati</taxon>
        <taxon>Pseudomonadota</taxon>
        <taxon>Alphaproteobacteria</taxon>
        <taxon>Hyphomicrobiales</taxon>
        <taxon>Brucellaceae</taxon>
        <taxon>Brucella/Ochrobactrum group</taxon>
        <taxon>Brucella</taxon>
    </lineage>
</organism>
<name>A0A7Y3T5L5_9HYPH</name>
<evidence type="ECO:0000313" key="2">
    <source>
        <dbReference type="EMBL" id="NNV21471.1"/>
    </source>
</evidence>
<dbReference type="AlphaFoldDB" id="A0A7Y3T5L5"/>
<proteinExistence type="predicted"/>
<evidence type="ECO:0000256" key="1">
    <source>
        <dbReference type="SAM" id="Phobius"/>
    </source>
</evidence>
<feature type="transmembrane region" description="Helical" evidence="1">
    <location>
        <begin position="41"/>
        <end position="62"/>
    </location>
</feature>
<accession>A0A7Y3T5L5</accession>